<sequence length="195" mass="20891">MKKLIVAAFLLVSATGFAQTFQLGIKGGVNISNFTGGDFKNLDKKALVGFHGGGFVTFWLGDHLGLQPEVLFSSQGAKLDNAGTKENLKVSYINVPVMLKYRFTGGFYLEAGPQIGFKVDENTDNQQIGTFAKSTDLSIAGGLGFHSDMGLGIGARYTAGLSKVGDFDAGNIDPDFKNGVIQISLFYTLFNNNKK</sequence>
<dbReference type="InterPro" id="IPR025665">
    <property type="entry name" value="Beta-barrel_OMP_2"/>
</dbReference>
<proteinExistence type="predicted"/>
<dbReference type="Pfam" id="PF13568">
    <property type="entry name" value="OMP_b-brl_2"/>
    <property type="match status" value="1"/>
</dbReference>
<dbReference type="InterPro" id="IPR011250">
    <property type="entry name" value="OMP/PagP_B-barrel"/>
</dbReference>
<dbReference type="Proteomes" id="UP000263900">
    <property type="component" value="Chromosome"/>
</dbReference>
<gene>
    <name evidence="3" type="ORF">D3H65_29265</name>
</gene>
<dbReference type="SUPFAM" id="SSF56925">
    <property type="entry name" value="OMPA-like"/>
    <property type="match status" value="1"/>
</dbReference>
<keyword evidence="4" id="KW-1185">Reference proteome</keyword>
<evidence type="ECO:0000259" key="2">
    <source>
        <dbReference type="Pfam" id="PF13568"/>
    </source>
</evidence>
<dbReference type="EMBL" id="CP032157">
    <property type="protein sequence ID" value="AXY77828.1"/>
    <property type="molecule type" value="Genomic_DNA"/>
</dbReference>
<feature type="chain" id="PRO_5017805009" evidence="1">
    <location>
        <begin position="19"/>
        <end position="195"/>
    </location>
</feature>
<reference evidence="3 4" key="1">
    <citation type="submission" date="2018-09" db="EMBL/GenBank/DDBJ databases">
        <title>Genome sequencing of strain 6GH32-13.</title>
        <authorList>
            <person name="Weon H.-Y."/>
            <person name="Heo J."/>
            <person name="Kwon S.-W."/>
        </authorList>
    </citation>
    <scope>NUCLEOTIDE SEQUENCE [LARGE SCALE GENOMIC DNA]</scope>
    <source>
        <strain evidence="3 4">5GH32-13</strain>
    </source>
</reference>
<keyword evidence="1" id="KW-0732">Signal</keyword>
<protein>
    <submittedName>
        <fullName evidence="3">PorT family protein</fullName>
    </submittedName>
</protein>
<evidence type="ECO:0000256" key="1">
    <source>
        <dbReference type="SAM" id="SignalP"/>
    </source>
</evidence>
<feature type="signal peptide" evidence="1">
    <location>
        <begin position="1"/>
        <end position="18"/>
    </location>
</feature>
<dbReference type="RefSeq" id="WP_119053701.1">
    <property type="nucleotide sequence ID" value="NZ_CP032157.1"/>
</dbReference>
<name>A0A3B7MUQ9_9BACT</name>
<dbReference type="AlphaFoldDB" id="A0A3B7MUQ9"/>
<evidence type="ECO:0000313" key="4">
    <source>
        <dbReference type="Proteomes" id="UP000263900"/>
    </source>
</evidence>
<feature type="domain" description="Outer membrane protein beta-barrel" evidence="2">
    <location>
        <begin position="17"/>
        <end position="164"/>
    </location>
</feature>
<dbReference type="KEGG" id="pseg:D3H65_29265"/>
<organism evidence="3 4">
    <name type="scientific">Paraflavitalea soli</name>
    <dbReference type="NCBI Taxonomy" id="2315862"/>
    <lineage>
        <taxon>Bacteria</taxon>
        <taxon>Pseudomonadati</taxon>
        <taxon>Bacteroidota</taxon>
        <taxon>Chitinophagia</taxon>
        <taxon>Chitinophagales</taxon>
        <taxon>Chitinophagaceae</taxon>
        <taxon>Paraflavitalea</taxon>
    </lineage>
</organism>
<dbReference type="OrthoDB" id="947434at2"/>
<evidence type="ECO:0000313" key="3">
    <source>
        <dbReference type="EMBL" id="AXY77828.1"/>
    </source>
</evidence>
<accession>A0A3B7MUQ9</accession>